<accession>A0AAD3CKF4</accession>
<dbReference type="Gene3D" id="3.80.10.10">
    <property type="entry name" value="Ribonuclease Inhibitor"/>
    <property type="match status" value="1"/>
</dbReference>
<dbReference type="InterPro" id="IPR026906">
    <property type="entry name" value="LRR_5"/>
</dbReference>
<dbReference type="PANTHER" id="PTHR45661:SF3">
    <property type="entry name" value="IG-LIKE DOMAIN-CONTAINING PROTEIN"/>
    <property type="match status" value="1"/>
</dbReference>
<dbReference type="AlphaFoldDB" id="A0AAD3CKF4"/>
<name>A0AAD3CKF4_9STRA</name>
<dbReference type="Proteomes" id="UP001054902">
    <property type="component" value="Unassembled WGS sequence"/>
</dbReference>
<keyword evidence="2" id="KW-1185">Reference proteome</keyword>
<reference evidence="1 2" key="1">
    <citation type="journal article" date="2021" name="Sci. Rep.">
        <title>The genome of the diatom Chaetoceros tenuissimus carries an ancient integrated fragment of an extant virus.</title>
        <authorList>
            <person name="Hongo Y."/>
            <person name="Kimura K."/>
            <person name="Takaki Y."/>
            <person name="Yoshida Y."/>
            <person name="Baba S."/>
            <person name="Kobayashi G."/>
            <person name="Nagasaki K."/>
            <person name="Hano T."/>
            <person name="Tomaru Y."/>
        </authorList>
    </citation>
    <scope>NUCLEOTIDE SEQUENCE [LARGE SCALE GENOMIC DNA]</scope>
    <source>
        <strain evidence="1 2">NIES-3715</strain>
    </source>
</reference>
<organism evidence="1 2">
    <name type="scientific">Chaetoceros tenuissimus</name>
    <dbReference type="NCBI Taxonomy" id="426638"/>
    <lineage>
        <taxon>Eukaryota</taxon>
        <taxon>Sar</taxon>
        <taxon>Stramenopiles</taxon>
        <taxon>Ochrophyta</taxon>
        <taxon>Bacillariophyta</taxon>
        <taxon>Coscinodiscophyceae</taxon>
        <taxon>Chaetocerotophycidae</taxon>
        <taxon>Chaetocerotales</taxon>
        <taxon>Chaetocerotaceae</taxon>
        <taxon>Chaetoceros</taxon>
    </lineage>
</organism>
<protein>
    <recommendedName>
        <fullName evidence="3">Leucine-rich repeat domain-containing protein</fullName>
    </recommendedName>
</protein>
<dbReference type="Pfam" id="PF13306">
    <property type="entry name" value="LRR_5"/>
    <property type="match status" value="1"/>
</dbReference>
<dbReference type="EMBL" id="BLLK01000022">
    <property type="protein sequence ID" value="GFH46394.1"/>
    <property type="molecule type" value="Genomic_DNA"/>
</dbReference>
<comment type="caution">
    <text evidence="1">The sequence shown here is derived from an EMBL/GenBank/DDBJ whole genome shotgun (WGS) entry which is preliminary data.</text>
</comment>
<evidence type="ECO:0000313" key="2">
    <source>
        <dbReference type="Proteomes" id="UP001054902"/>
    </source>
</evidence>
<evidence type="ECO:0008006" key="3">
    <source>
        <dbReference type="Google" id="ProtNLM"/>
    </source>
</evidence>
<sequence length="275" mass="31924">MKTEIVDGLLTLFYDGSELYNSELAEHEERSIALHQYLNVTGEPYHPYCWDEDERPLVKKLEKYLDKRQSWEQVIVLDGVEKIPSDTFTGCFNIQRVIFPDSLVCIESHAFSGCNSLTHVKFPMNLEYIEEHAFDACDLASVFIPESCRWIGSNAFQRNDNLSIFHVPQTIRLHAEVIKGSKLMKYAPYFRQTEQTNNWIKNINNDDKHSLHRLCSSFQPTKEEIFAIIQEQGIGAFKAKNNVGVTPSEYLKENPYAELTEIEISRHYFLNKLSF</sequence>
<dbReference type="InterPro" id="IPR053139">
    <property type="entry name" value="Surface_bspA-like"/>
</dbReference>
<dbReference type="PANTHER" id="PTHR45661">
    <property type="entry name" value="SURFACE ANTIGEN"/>
    <property type="match status" value="1"/>
</dbReference>
<dbReference type="InterPro" id="IPR032675">
    <property type="entry name" value="LRR_dom_sf"/>
</dbReference>
<dbReference type="SUPFAM" id="SSF52058">
    <property type="entry name" value="L domain-like"/>
    <property type="match status" value="1"/>
</dbReference>
<proteinExistence type="predicted"/>
<gene>
    <name evidence="1" type="ORF">CTEN210_02868</name>
</gene>
<evidence type="ECO:0000313" key="1">
    <source>
        <dbReference type="EMBL" id="GFH46394.1"/>
    </source>
</evidence>